<gene>
    <name evidence="2" type="ORF">A9E74_00587</name>
</gene>
<dbReference type="Proteomes" id="UP000094379">
    <property type="component" value="Unassembled WGS sequence"/>
</dbReference>
<organism evidence="2 3">
    <name type="scientific">Methylophaga muralis</name>
    <dbReference type="NCBI Taxonomy" id="291169"/>
    <lineage>
        <taxon>Bacteria</taxon>
        <taxon>Pseudomonadati</taxon>
        <taxon>Pseudomonadota</taxon>
        <taxon>Gammaproteobacteria</taxon>
        <taxon>Thiotrichales</taxon>
        <taxon>Piscirickettsiaceae</taxon>
        <taxon>Methylophaga</taxon>
    </lineage>
</organism>
<dbReference type="STRING" id="291169.A9E74_00587"/>
<evidence type="ECO:0000313" key="3">
    <source>
        <dbReference type="Proteomes" id="UP000094379"/>
    </source>
</evidence>
<dbReference type="EMBL" id="MCRI01000003">
    <property type="protein sequence ID" value="ODN67751.1"/>
    <property type="molecule type" value="Genomic_DNA"/>
</dbReference>
<sequence length="63" mass="6918">MNRLKTFLSISALSLASSVSVAVAENKEFEHKKVDNLSTTIVDSQQNNTQPTDAIFCKDTSDK</sequence>
<comment type="caution">
    <text evidence="2">The sequence shown here is derived from an EMBL/GenBank/DDBJ whole genome shotgun (WGS) entry which is preliminary data.</text>
</comment>
<dbReference type="RefSeq" id="WP_069295135.1">
    <property type="nucleotide sequence ID" value="NZ_MCRI01000003.1"/>
</dbReference>
<keyword evidence="3" id="KW-1185">Reference proteome</keyword>
<proteinExistence type="predicted"/>
<accession>A0A1E3GWN9</accession>
<feature type="chain" id="PRO_5009128719" evidence="1">
    <location>
        <begin position="25"/>
        <end position="63"/>
    </location>
</feature>
<evidence type="ECO:0000313" key="2">
    <source>
        <dbReference type="EMBL" id="ODN67751.1"/>
    </source>
</evidence>
<evidence type="ECO:0000256" key="1">
    <source>
        <dbReference type="SAM" id="SignalP"/>
    </source>
</evidence>
<protein>
    <submittedName>
        <fullName evidence="2">Uncharacterized protein</fullName>
    </submittedName>
</protein>
<keyword evidence="1" id="KW-0732">Signal</keyword>
<dbReference type="AlphaFoldDB" id="A0A1E3GWN9"/>
<feature type="signal peptide" evidence="1">
    <location>
        <begin position="1"/>
        <end position="24"/>
    </location>
</feature>
<reference evidence="2 3" key="1">
    <citation type="submission" date="2016-07" db="EMBL/GenBank/DDBJ databases">
        <title>Draft Genome Sequence of Methylophaga muralis Bur 1.</title>
        <authorList>
            <person name="Vasilenko O.V."/>
            <person name="Doronina N.V."/>
            <person name="Shmareva M.N."/>
            <person name="Tarlachkov S.V."/>
            <person name="Mustakhimov I."/>
            <person name="Trotsenko Y.A."/>
        </authorList>
    </citation>
    <scope>NUCLEOTIDE SEQUENCE [LARGE SCALE GENOMIC DNA]</scope>
    <source>
        <strain evidence="2 3">Bur 1</strain>
    </source>
</reference>
<name>A0A1E3GWN9_9GAMM</name>